<feature type="compositionally biased region" description="Polar residues" evidence="1">
    <location>
        <begin position="384"/>
        <end position="412"/>
    </location>
</feature>
<sequence length="439" mass="49590">MFACEGVSHEIHLLQKADRSIPFPTEIWLSRSSRLLAQGNFDCSALPSELDVDYDMSSLYRISNTIDKKNLIRCTSCQEQNQQHVSDDSRVPEERDARRPASAHWRADTVRRDIHRHASRQTQRSHQRRIAVEYGQGTLEDPIIYLIQPLSTGIVWAMDAPQHREERVKDSTEDQASSPPPPPSSAAASPSHEFSFTISFQPPLSSAADTLKNGNRSTPASAVDFSPADDIFLHGHLLPLHLLSHPTSPPRPSDITFENMSLPLEHVDSDRSLRYHADDHHQHDDTGKNKERAKAKTFSSFFGLGKLRKRYEQNGEKEEDAKKKKKGFDMSRLLKKYASLMEPLFFFKGEKEKRDPHRRPYSFSGHSNRKEQDGWRRRKGQFSAPASTRTSPTNSGLLSATSMTFSSSDNSTMEELQSAIQAAIAHCKNSIASKQRGET</sequence>
<dbReference type="PANTHER" id="PTHR33312:SF19">
    <property type="entry name" value="BRI1 KINASE INHIBITOR 1"/>
    <property type="match status" value="1"/>
</dbReference>
<accession>A0AAV8Q5V3</accession>
<dbReference type="Proteomes" id="UP001222027">
    <property type="component" value="Unassembled WGS sequence"/>
</dbReference>
<dbReference type="EMBL" id="JAQQAF010000002">
    <property type="protein sequence ID" value="KAJ8505616.1"/>
    <property type="molecule type" value="Genomic_DNA"/>
</dbReference>
<evidence type="ECO:0008006" key="4">
    <source>
        <dbReference type="Google" id="ProtNLM"/>
    </source>
</evidence>
<keyword evidence="3" id="KW-1185">Reference proteome</keyword>
<comment type="caution">
    <text evidence="2">The sequence shown here is derived from an EMBL/GenBank/DDBJ whole genome shotgun (WGS) entry which is preliminary data.</text>
</comment>
<dbReference type="GO" id="GO:0019210">
    <property type="term" value="F:kinase inhibitor activity"/>
    <property type="evidence" value="ECO:0007669"/>
    <property type="project" value="InterPro"/>
</dbReference>
<feature type="compositionally biased region" description="Basic and acidic residues" evidence="1">
    <location>
        <begin position="85"/>
        <end position="112"/>
    </location>
</feature>
<dbReference type="GO" id="GO:0005886">
    <property type="term" value="C:plasma membrane"/>
    <property type="evidence" value="ECO:0007669"/>
    <property type="project" value="InterPro"/>
</dbReference>
<organism evidence="2 3">
    <name type="scientific">Ensete ventricosum</name>
    <name type="common">Abyssinian banana</name>
    <name type="synonym">Musa ensete</name>
    <dbReference type="NCBI Taxonomy" id="4639"/>
    <lineage>
        <taxon>Eukaryota</taxon>
        <taxon>Viridiplantae</taxon>
        <taxon>Streptophyta</taxon>
        <taxon>Embryophyta</taxon>
        <taxon>Tracheophyta</taxon>
        <taxon>Spermatophyta</taxon>
        <taxon>Magnoliopsida</taxon>
        <taxon>Liliopsida</taxon>
        <taxon>Zingiberales</taxon>
        <taxon>Musaceae</taxon>
        <taxon>Ensete</taxon>
    </lineage>
</organism>
<evidence type="ECO:0000313" key="2">
    <source>
        <dbReference type="EMBL" id="KAJ8505616.1"/>
    </source>
</evidence>
<feature type="region of interest" description="Disordered" evidence="1">
    <location>
        <begin position="79"/>
        <end position="128"/>
    </location>
</feature>
<feature type="compositionally biased region" description="Basic and acidic residues" evidence="1">
    <location>
        <begin position="162"/>
        <end position="172"/>
    </location>
</feature>
<feature type="region of interest" description="Disordered" evidence="1">
    <location>
        <begin position="354"/>
        <end position="412"/>
    </location>
</feature>
<proteinExistence type="predicted"/>
<gene>
    <name evidence="2" type="ORF">OPV22_006502</name>
</gene>
<protein>
    <recommendedName>
        <fullName evidence="4">BRI1 kinase inhibitor 1</fullName>
    </recommendedName>
</protein>
<dbReference type="AlphaFoldDB" id="A0AAV8Q5V3"/>
<dbReference type="InterPro" id="IPR039620">
    <property type="entry name" value="BKI1/MAKR1/3/4"/>
</dbReference>
<reference evidence="2 3" key="1">
    <citation type="submission" date="2022-12" db="EMBL/GenBank/DDBJ databases">
        <title>Chromosome-scale assembly of the Ensete ventricosum genome.</title>
        <authorList>
            <person name="Dussert Y."/>
            <person name="Stocks J."/>
            <person name="Wendawek A."/>
            <person name="Woldeyes F."/>
            <person name="Nichols R.A."/>
            <person name="Borrell J.S."/>
        </authorList>
    </citation>
    <scope>NUCLEOTIDE SEQUENCE [LARGE SCALE GENOMIC DNA]</scope>
    <source>
        <strain evidence="3">cv. Maze</strain>
        <tissue evidence="2">Seeds</tissue>
    </source>
</reference>
<feature type="region of interest" description="Disordered" evidence="1">
    <location>
        <begin position="162"/>
        <end position="193"/>
    </location>
</feature>
<evidence type="ECO:0000313" key="3">
    <source>
        <dbReference type="Proteomes" id="UP001222027"/>
    </source>
</evidence>
<name>A0AAV8Q5V3_ENSVE</name>
<evidence type="ECO:0000256" key="1">
    <source>
        <dbReference type="SAM" id="MobiDB-lite"/>
    </source>
</evidence>
<feature type="compositionally biased region" description="Basic residues" evidence="1">
    <location>
        <begin position="113"/>
        <end position="128"/>
    </location>
</feature>
<dbReference type="PANTHER" id="PTHR33312">
    <property type="entry name" value="MEMBRANE-ASSOCIATED KINASE REGULATOR 4-RELATED"/>
    <property type="match status" value="1"/>
</dbReference>